<gene>
    <name evidence="1" type="ORF">A0H81_05248</name>
</gene>
<proteinExistence type="predicted"/>
<dbReference type="Proteomes" id="UP000092993">
    <property type="component" value="Unassembled WGS sequence"/>
</dbReference>
<dbReference type="EMBL" id="LUGG01000005">
    <property type="protein sequence ID" value="OBZ74792.1"/>
    <property type="molecule type" value="Genomic_DNA"/>
</dbReference>
<dbReference type="AlphaFoldDB" id="A0A1C7MDA0"/>
<comment type="caution">
    <text evidence="1">The sequence shown here is derived from an EMBL/GenBank/DDBJ whole genome shotgun (WGS) entry which is preliminary data.</text>
</comment>
<reference evidence="1 2" key="1">
    <citation type="submission" date="2016-03" db="EMBL/GenBank/DDBJ databases">
        <title>Whole genome sequencing of Grifola frondosa 9006-11.</title>
        <authorList>
            <person name="Min B."/>
            <person name="Park H."/>
            <person name="Kim J.-G."/>
            <person name="Cho H."/>
            <person name="Oh Y.-L."/>
            <person name="Kong W.-S."/>
            <person name="Choi I.-G."/>
        </authorList>
    </citation>
    <scope>NUCLEOTIDE SEQUENCE [LARGE SCALE GENOMIC DNA]</scope>
    <source>
        <strain evidence="1 2">9006-11</strain>
    </source>
</reference>
<accession>A0A1C7MDA0</accession>
<evidence type="ECO:0000313" key="1">
    <source>
        <dbReference type="EMBL" id="OBZ74792.1"/>
    </source>
</evidence>
<protein>
    <submittedName>
        <fullName evidence="1">Uncharacterized protein</fullName>
    </submittedName>
</protein>
<keyword evidence="2" id="KW-1185">Reference proteome</keyword>
<organism evidence="1 2">
    <name type="scientific">Grifola frondosa</name>
    <name type="common">Maitake</name>
    <name type="synonym">Polyporus frondosus</name>
    <dbReference type="NCBI Taxonomy" id="5627"/>
    <lineage>
        <taxon>Eukaryota</taxon>
        <taxon>Fungi</taxon>
        <taxon>Dikarya</taxon>
        <taxon>Basidiomycota</taxon>
        <taxon>Agaricomycotina</taxon>
        <taxon>Agaricomycetes</taxon>
        <taxon>Polyporales</taxon>
        <taxon>Grifolaceae</taxon>
        <taxon>Grifola</taxon>
    </lineage>
</organism>
<evidence type="ECO:0000313" key="2">
    <source>
        <dbReference type="Proteomes" id="UP000092993"/>
    </source>
</evidence>
<sequence>MNREFREARMYIGECHCVQYKIQSNPIFRRLTATSYIKHVKRLRLGHRIEFVTCRRGCLSTLPRIRRR</sequence>
<name>A0A1C7MDA0_GRIFR</name>